<protein>
    <submittedName>
        <fullName evidence="2">Uncharacterized protein</fullName>
    </submittedName>
</protein>
<reference evidence="2 3" key="1">
    <citation type="journal article" date="2010" name="Nature">
        <title>The Ectocarpus genome and the independent evolution of multicellularity in brown algae.</title>
        <authorList>
            <person name="Cock J.M."/>
            <person name="Sterck L."/>
            <person name="Rouze P."/>
            <person name="Scornet D."/>
            <person name="Allen A.E."/>
            <person name="Amoutzias G."/>
            <person name="Anthouard V."/>
            <person name="Artiguenave F."/>
            <person name="Aury J.M."/>
            <person name="Badger J.H."/>
            <person name="Beszteri B."/>
            <person name="Billiau K."/>
            <person name="Bonnet E."/>
            <person name="Bothwell J.H."/>
            <person name="Bowler C."/>
            <person name="Boyen C."/>
            <person name="Brownlee C."/>
            <person name="Carrano C.J."/>
            <person name="Charrier B."/>
            <person name="Cho G.Y."/>
            <person name="Coelho S.M."/>
            <person name="Collen J."/>
            <person name="Corre E."/>
            <person name="Da Silva C."/>
            <person name="Delage L."/>
            <person name="Delaroque N."/>
            <person name="Dittami S.M."/>
            <person name="Doulbeau S."/>
            <person name="Elias M."/>
            <person name="Farnham G."/>
            <person name="Gachon C.M."/>
            <person name="Gschloessl B."/>
            <person name="Heesch S."/>
            <person name="Jabbari K."/>
            <person name="Jubin C."/>
            <person name="Kawai H."/>
            <person name="Kimura K."/>
            <person name="Kloareg B."/>
            <person name="Kupper F.C."/>
            <person name="Lang D."/>
            <person name="Le Bail A."/>
            <person name="Leblanc C."/>
            <person name="Lerouge P."/>
            <person name="Lohr M."/>
            <person name="Lopez P.J."/>
            <person name="Martens C."/>
            <person name="Maumus F."/>
            <person name="Michel G."/>
            <person name="Miranda-Saavedra D."/>
            <person name="Morales J."/>
            <person name="Moreau H."/>
            <person name="Motomura T."/>
            <person name="Nagasato C."/>
            <person name="Napoli C.A."/>
            <person name="Nelson D.R."/>
            <person name="Nyvall-Collen P."/>
            <person name="Peters A.F."/>
            <person name="Pommier C."/>
            <person name="Potin P."/>
            <person name="Poulain J."/>
            <person name="Quesneville H."/>
            <person name="Read B."/>
            <person name="Rensing S.A."/>
            <person name="Ritter A."/>
            <person name="Rousvoal S."/>
            <person name="Samanta M."/>
            <person name="Samson G."/>
            <person name="Schroeder D.C."/>
            <person name="Segurens B."/>
            <person name="Strittmatter M."/>
            <person name="Tonon T."/>
            <person name="Tregear J.W."/>
            <person name="Valentin K."/>
            <person name="von Dassow P."/>
            <person name="Yamagishi T."/>
            <person name="Van de Peer Y."/>
            <person name="Wincker P."/>
        </authorList>
    </citation>
    <scope>NUCLEOTIDE SEQUENCE [LARGE SCALE GENOMIC DNA]</scope>
    <source>
        <strain evidence="3">Ec32 / CCAP1310/4</strain>
    </source>
</reference>
<evidence type="ECO:0000313" key="3">
    <source>
        <dbReference type="Proteomes" id="UP000002630"/>
    </source>
</evidence>
<feature type="compositionally biased region" description="Basic residues" evidence="1">
    <location>
        <begin position="115"/>
        <end position="128"/>
    </location>
</feature>
<proteinExistence type="predicted"/>
<evidence type="ECO:0000256" key="1">
    <source>
        <dbReference type="SAM" id="MobiDB-lite"/>
    </source>
</evidence>
<dbReference type="InParanoid" id="D8LES7"/>
<dbReference type="EMBL" id="FN648000">
    <property type="protein sequence ID" value="CBN79747.1"/>
    <property type="molecule type" value="Genomic_DNA"/>
</dbReference>
<sequence length="139" mass="15781">MAAAVATNIASGQGPAYVLCALPYRTDAEREDWGLDTALAIVEEAVEAFDPQRMQARPARTSWPPELQDKAKALDTIELMRSAYFARGSSSLPDVSEPVPKIEDNFYMWLSLRKQQWRKHRRDKRVGRKLTPEEDFPST</sequence>
<dbReference type="Proteomes" id="UP000002630">
    <property type="component" value="Linkage Group LG11"/>
</dbReference>
<evidence type="ECO:0000313" key="2">
    <source>
        <dbReference type="EMBL" id="CBN79747.1"/>
    </source>
</evidence>
<gene>
    <name evidence="2" type="ORF">Esi_0014_0022</name>
</gene>
<organism evidence="2 3">
    <name type="scientific">Ectocarpus siliculosus</name>
    <name type="common">Brown alga</name>
    <name type="synonym">Conferva siliculosa</name>
    <dbReference type="NCBI Taxonomy" id="2880"/>
    <lineage>
        <taxon>Eukaryota</taxon>
        <taxon>Sar</taxon>
        <taxon>Stramenopiles</taxon>
        <taxon>Ochrophyta</taxon>
        <taxon>PX clade</taxon>
        <taxon>Phaeophyceae</taxon>
        <taxon>Ectocarpales</taxon>
        <taxon>Ectocarpaceae</taxon>
        <taxon>Ectocarpus</taxon>
    </lineage>
</organism>
<dbReference type="AlphaFoldDB" id="D8LES7"/>
<keyword evidence="3" id="KW-1185">Reference proteome</keyword>
<dbReference type="EMBL" id="FN649736">
    <property type="protein sequence ID" value="CBN79747.1"/>
    <property type="molecule type" value="Genomic_DNA"/>
</dbReference>
<feature type="region of interest" description="Disordered" evidence="1">
    <location>
        <begin position="115"/>
        <end position="139"/>
    </location>
</feature>
<accession>D8LES7</accession>
<dbReference type="OrthoDB" id="10353376at2759"/>
<name>D8LES7_ECTSI</name>